<feature type="transmembrane region" description="Helical" evidence="9">
    <location>
        <begin position="120"/>
        <end position="143"/>
    </location>
</feature>
<proteinExistence type="predicted"/>
<evidence type="ECO:0000313" key="12">
    <source>
        <dbReference type="EMBL" id="NHK28896.1"/>
    </source>
</evidence>
<feature type="transmembrane region" description="Helical" evidence="9">
    <location>
        <begin position="268"/>
        <end position="288"/>
    </location>
</feature>
<sequence>MPDTGPLFFTLALFAAGGILMGAAGSRLGAPLLLIFLVAGMMAGSEGPGGIMFEESVITFFLGTAAIAVILFEGGLRTQPKIIRQGIKPGSALAFAGTVMTAFIVAPIAMWLFDMRFANALLLGAIVSSTDAAAVFALAASGVKLPEKVTATLEVESGFNDPIAIILVMGLVETLAGEPMTWWQWIVMPAYMLIAGGVAGYGIGWLSAWLFRHVRLPVGLKAILAMVMGLLSFGLADLLGGSGFIAIYIAGVVMAWKSPKAASDAAPGVDGLAWLAQTGLFFLLGLYVTPSHLAIVAIPAALTAMALFLLARPLASFVLLAPFKFTVQEKGFIAWTGLRGATPVFLGIMPLLGGAPNASLYLSAALAVVLVSLVVQGWTAPLVARQLRLTGETSAPPARGELFSRLGSMSIVLLAGMWFTMVHHSEAETVPTVLVYPATTTEMMTDMRPDDAPAGADVVVASFPSDFPGQPAEVRQAAYPPVIAAAMQEINEEILEQRTELLAILDKEASGQALSLEEQTRVDILARSYRGRYRERAELPEKIDIIPPSLATAQSILATGWGSAEGLMERNAIYGGRGGVEHETILEATRAYAAYLNGHPAFEIFRERRAALRAAGEEPSGVALAGAIGPYVGGDSTAYIADIEALMSARQLDRFDLGDAPELTGQE</sequence>
<feature type="transmembrane region" description="Helical" evidence="9">
    <location>
        <begin position="190"/>
        <end position="211"/>
    </location>
</feature>
<evidence type="ECO:0000256" key="6">
    <source>
        <dbReference type="ARBA" id="ARBA00022989"/>
    </source>
</evidence>
<dbReference type="NCBIfam" id="NF003715">
    <property type="entry name" value="PRK05326.1-2"/>
    <property type="match status" value="1"/>
</dbReference>
<evidence type="ECO:0000313" key="13">
    <source>
        <dbReference type="Proteomes" id="UP000621856"/>
    </source>
</evidence>
<comment type="subcellular location">
    <subcellularLocation>
        <location evidence="1">Cell membrane</location>
        <topology evidence="1">Multi-pass membrane protein</topology>
    </subcellularLocation>
</comment>
<dbReference type="EMBL" id="VCJR02000002">
    <property type="protein sequence ID" value="NHK28896.1"/>
    <property type="molecule type" value="Genomic_DNA"/>
</dbReference>
<feature type="transmembrane region" description="Helical" evidence="9">
    <location>
        <begin position="223"/>
        <end position="256"/>
    </location>
</feature>
<dbReference type="InterPro" id="IPR006153">
    <property type="entry name" value="Cation/H_exchanger_TM"/>
</dbReference>
<keyword evidence="3" id="KW-0050">Antiport</keyword>
<dbReference type="Gene3D" id="1.20.1530.20">
    <property type="match status" value="1"/>
</dbReference>
<evidence type="ECO:0000313" key="11">
    <source>
        <dbReference type="EMBL" id="GGH99843.1"/>
    </source>
</evidence>
<reference evidence="12 14" key="2">
    <citation type="submission" date="2020-02" db="EMBL/GenBank/DDBJ databases">
        <title>Genome sequence of Parvularcula flava strain NH6-79.</title>
        <authorList>
            <person name="Abdul Karim M.H."/>
            <person name="Lam M.Q."/>
            <person name="Chen S.J."/>
            <person name="Yahya A."/>
            <person name="Shahir S."/>
            <person name="Shamsir M.S."/>
            <person name="Chong C.S."/>
        </authorList>
    </citation>
    <scope>NUCLEOTIDE SEQUENCE [LARGE SCALE GENOMIC DNA]</scope>
    <source>
        <strain evidence="12 14">NH6-79</strain>
    </source>
</reference>
<feature type="transmembrane region" description="Helical" evidence="9">
    <location>
        <begin position="6"/>
        <end position="39"/>
    </location>
</feature>
<evidence type="ECO:0000256" key="2">
    <source>
        <dbReference type="ARBA" id="ARBA00022448"/>
    </source>
</evidence>
<dbReference type="AlphaFoldDB" id="A0A8J3A9S2"/>
<keyword evidence="8 9" id="KW-0472">Membrane</keyword>
<keyword evidence="5 9" id="KW-0812">Transmembrane</keyword>
<keyword evidence="14" id="KW-1185">Reference proteome</keyword>
<feature type="domain" description="Cation/H+ exchanger transmembrane" evidence="10">
    <location>
        <begin position="22"/>
        <end position="383"/>
    </location>
</feature>
<dbReference type="RefSeq" id="WP_155141260.1">
    <property type="nucleotide sequence ID" value="NZ_BMGZ01000002.1"/>
</dbReference>
<accession>A0A8J3A9S2</accession>
<reference evidence="11" key="1">
    <citation type="journal article" date="2014" name="Int. J. Syst. Evol. Microbiol.">
        <title>Complete genome sequence of Corynebacterium casei LMG S-19264T (=DSM 44701T), isolated from a smear-ripened cheese.</title>
        <authorList>
            <consortium name="US DOE Joint Genome Institute (JGI-PGF)"/>
            <person name="Walter F."/>
            <person name="Albersmeier A."/>
            <person name="Kalinowski J."/>
            <person name="Ruckert C."/>
        </authorList>
    </citation>
    <scope>NUCLEOTIDE SEQUENCE</scope>
    <source>
        <strain evidence="11">CGMCC 1.14984</strain>
    </source>
</reference>
<dbReference type="GO" id="GO:0015297">
    <property type="term" value="F:antiporter activity"/>
    <property type="evidence" value="ECO:0007669"/>
    <property type="project" value="UniProtKB-KW"/>
</dbReference>
<dbReference type="GO" id="GO:0005886">
    <property type="term" value="C:plasma membrane"/>
    <property type="evidence" value="ECO:0007669"/>
    <property type="project" value="UniProtKB-SubCell"/>
</dbReference>
<protein>
    <submittedName>
        <fullName evidence="12">Potassium/proton antiporter</fullName>
    </submittedName>
</protein>
<keyword evidence="6 9" id="KW-1133">Transmembrane helix</keyword>
<feature type="transmembrane region" description="Helical" evidence="9">
    <location>
        <begin position="294"/>
        <end position="320"/>
    </location>
</feature>
<evidence type="ECO:0000256" key="4">
    <source>
        <dbReference type="ARBA" id="ARBA00022475"/>
    </source>
</evidence>
<dbReference type="InterPro" id="IPR038770">
    <property type="entry name" value="Na+/solute_symporter_sf"/>
</dbReference>
<dbReference type="PANTHER" id="PTHR32507">
    <property type="entry name" value="NA(+)/H(+) ANTIPORTER 1"/>
    <property type="match status" value="1"/>
</dbReference>
<gene>
    <name evidence="12" type="ORF">FF098_013320</name>
    <name evidence="11" type="ORF">GCM10011355_26760</name>
</gene>
<dbReference type="NCBIfam" id="NF003716">
    <property type="entry name" value="PRK05326.1-3"/>
    <property type="match status" value="1"/>
</dbReference>
<evidence type="ECO:0000256" key="3">
    <source>
        <dbReference type="ARBA" id="ARBA00022449"/>
    </source>
</evidence>
<dbReference type="Proteomes" id="UP000621856">
    <property type="component" value="Unassembled WGS sequence"/>
</dbReference>
<feature type="transmembrane region" description="Helical" evidence="9">
    <location>
        <begin position="332"/>
        <end position="352"/>
    </location>
</feature>
<reference evidence="11" key="3">
    <citation type="submission" date="2020-09" db="EMBL/GenBank/DDBJ databases">
        <authorList>
            <person name="Sun Q."/>
            <person name="Zhou Y."/>
        </authorList>
    </citation>
    <scope>NUCLEOTIDE SEQUENCE</scope>
    <source>
        <strain evidence="11">CGMCC 1.14984</strain>
    </source>
</reference>
<name>A0A8J3A9S2_9PROT</name>
<feature type="transmembrane region" description="Helical" evidence="9">
    <location>
        <begin position="163"/>
        <end position="183"/>
    </location>
</feature>
<keyword evidence="7" id="KW-0406">Ion transport</keyword>
<evidence type="ECO:0000256" key="1">
    <source>
        <dbReference type="ARBA" id="ARBA00004651"/>
    </source>
</evidence>
<evidence type="ECO:0000256" key="9">
    <source>
        <dbReference type="SAM" id="Phobius"/>
    </source>
</evidence>
<dbReference type="PANTHER" id="PTHR32507:SF7">
    <property type="entry name" value="K(+)_H(+) ANTIPORTER NHAP2"/>
    <property type="match status" value="1"/>
</dbReference>
<feature type="transmembrane region" description="Helical" evidence="9">
    <location>
        <begin position="358"/>
        <end position="381"/>
    </location>
</feature>
<feature type="transmembrane region" description="Helical" evidence="9">
    <location>
        <begin position="92"/>
        <end position="113"/>
    </location>
</feature>
<dbReference type="Pfam" id="PF00999">
    <property type="entry name" value="Na_H_Exchanger"/>
    <property type="match status" value="1"/>
</dbReference>
<keyword evidence="2" id="KW-0813">Transport</keyword>
<evidence type="ECO:0000259" key="10">
    <source>
        <dbReference type="Pfam" id="PF00999"/>
    </source>
</evidence>
<keyword evidence="4" id="KW-1003">Cell membrane</keyword>
<dbReference type="Proteomes" id="UP000818603">
    <property type="component" value="Unassembled WGS sequence"/>
</dbReference>
<organism evidence="11 13">
    <name type="scientific">Aquisalinus luteolus</name>
    <dbReference type="NCBI Taxonomy" id="1566827"/>
    <lineage>
        <taxon>Bacteria</taxon>
        <taxon>Pseudomonadati</taxon>
        <taxon>Pseudomonadota</taxon>
        <taxon>Alphaproteobacteria</taxon>
        <taxon>Parvularculales</taxon>
        <taxon>Parvularculaceae</taxon>
        <taxon>Aquisalinus</taxon>
    </lineage>
</organism>
<evidence type="ECO:0000313" key="14">
    <source>
        <dbReference type="Proteomes" id="UP000818603"/>
    </source>
</evidence>
<evidence type="ECO:0000256" key="8">
    <source>
        <dbReference type="ARBA" id="ARBA00023136"/>
    </source>
</evidence>
<evidence type="ECO:0000256" key="5">
    <source>
        <dbReference type="ARBA" id="ARBA00022692"/>
    </source>
</evidence>
<dbReference type="EMBL" id="BMGZ01000002">
    <property type="protein sequence ID" value="GGH99843.1"/>
    <property type="molecule type" value="Genomic_DNA"/>
</dbReference>
<dbReference type="GO" id="GO:1902600">
    <property type="term" value="P:proton transmembrane transport"/>
    <property type="evidence" value="ECO:0007669"/>
    <property type="project" value="InterPro"/>
</dbReference>
<feature type="transmembrane region" description="Helical" evidence="9">
    <location>
        <begin position="51"/>
        <end position="72"/>
    </location>
</feature>
<evidence type="ECO:0000256" key="7">
    <source>
        <dbReference type="ARBA" id="ARBA00023065"/>
    </source>
</evidence>
<comment type="caution">
    <text evidence="11">The sequence shown here is derived from an EMBL/GenBank/DDBJ whole genome shotgun (WGS) entry which is preliminary data.</text>
</comment>